<dbReference type="GO" id="GO:0050354">
    <property type="term" value="F:triokinase activity"/>
    <property type="evidence" value="ECO:0007669"/>
    <property type="project" value="UniProtKB-EC"/>
</dbReference>
<dbReference type="GO" id="GO:0005829">
    <property type="term" value="C:cytosol"/>
    <property type="evidence" value="ECO:0007669"/>
    <property type="project" value="TreeGrafter"/>
</dbReference>
<dbReference type="PROSITE" id="PS51481">
    <property type="entry name" value="DHAK"/>
    <property type="match status" value="1"/>
</dbReference>
<feature type="domain" description="DhaK" evidence="18">
    <location>
        <begin position="10"/>
        <end position="338"/>
    </location>
</feature>
<dbReference type="GO" id="GO:0034012">
    <property type="term" value="F:FAD-AMP lyase (cyclizing) activity"/>
    <property type="evidence" value="ECO:0007669"/>
    <property type="project" value="UniProtKB-EC"/>
</dbReference>
<evidence type="ECO:0000256" key="6">
    <source>
        <dbReference type="ARBA" id="ARBA00022679"/>
    </source>
</evidence>
<dbReference type="SUPFAM" id="SSF82549">
    <property type="entry name" value="DAK1/DegV-like"/>
    <property type="match status" value="1"/>
</dbReference>
<keyword evidence="7" id="KW-0547">Nucleotide-binding</keyword>
<dbReference type="STRING" id="456900.A0A151INV0"/>
<sequence length="585" mass="63544">MAMSKNLINLLDDAVSETLSGLSYTYPQLEHHVSHRVVLSPDHRNRQGKVALICGGGSGHEPFAAGFVGSGMLTASIAGSIFAAPPSIHITYALQCIAENNKDGIVVVIPNYTGDRLNFGIAIEKIRQADVAVEEIIVDDDCSIPVNEQSVAGRRGLVGMLFVIKIAGAFAEKSFPLCKVAEIARCVSQNTATYGIGLSACAIPGQGLMFELAQDEIECGMGVHGEAGYEKIKIRTASELVMLMLKRICEALSLSANDSVAVIVNNFGALSQLEQGIIVYEVVNQLQKASIQPVRVYSGVLMTSLNSVGIHISLLKLTENHGNVFIDCLDEKTTAPCWPGCTYSIPSILTPLNTLLKDVKKEEVEKIGILLNMSDQCLIKLCLKNACVAIIEKEAYLNELDRGCGDGDCGLTLKRFANGILSNLENLSLSHPATLLLEIANIAEECMGGTSGALYCLFFTTGSKILASFRQEKDMRSIWFCAFRSGLNCLEKYGRAKVGDRTMIDTMYAVCTTYEKLLKEYSSDFYEKITTAAWEGCYSTRNMKPKAGRASYIKQAQYLKEMDAGAFAAAVWITAIVQTITNFIE</sequence>
<dbReference type="OrthoDB" id="1724672at2759"/>
<dbReference type="InterPro" id="IPR050861">
    <property type="entry name" value="Dihydroxyacetone_Kinase"/>
</dbReference>
<evidence type="ECO:0000313" key="20">
    <source>
        <dbReference type="Proteomes" id="UP000078542"/>
    </source>
</evidence>
<evidence type="ECO:0000256" key="14">
    <source>
        <dbReference type="ARBA" id="ARBA00047974"/>
    </source>
</evidence>
<dbReference type="PANTHER" id="PTHR28629:SF4">
    <property type="entry name" value="TRIOKINASE_FMN CYCLASE"/>
    <property type="match status" value="1"/>
</dbReference>
<dbReference type="Pfam" id="PF02733">
    <property type="entry name" value="Dak1"/>
    <property type="match status" value="1"/>
</dbReference>
<gene>
    <name evidence="19" type="ORF">ALC62_01923</name>
</gene>
<dbReference type="GO" id="GO:0019563">
    <property type="term" value="P:glycerol catabolic process"/>
    <property type="evidence" value="ECO:0007669"/>
    <property type="project" value="TreeGrafter"/>
</dbReference>
<dbReference type="EC" id="4.6.1.15" evidence="4"/>
<accession>A0A151INV0</accession>
<dbReference type="PROSITE" id="PS51480">
    <property type="entry name" value="DHAL"/>
    <property type="match status" value="1"/>
</dbReference>
<evidence type="ECO:0000256" key="5">
    <source>
        <dbReference type="ARBA" id="ARBA00018932"/>
    </source>
</evidence>
<keyword evidence="9" id="KW-0067">ATP-binding</keyword>
<dbReference type="GO" id="GO:0004371">
    <property type="term" value="F:glycerone kinase activity"/>
    <property type="evidence" value="ECO:0007669"/>
    <property type="project" value="UniProtKB-EC"/>
</dbReference>
<dbReference type="GO" id="GO:0005524">
    <property type="term" value="F:ATP binding"/>
    <property type="evidence" value="ECO:0007669"/>
    <property type="project" value="UniProtKB-KW"/>
</dbReference>
<keyword evidence="6" id="KW-0808">Transferase</keyword>
<keyword evidence="8 19" id="KW-0418">Kinase</keyword>
<dbReference type="Proteomes" id="UP000078542">
    <property type="component" value="Unassembled WGS sequence"/>
</dbReference>
<evidence type="ECO:0000256" key="1">
    <source>
        <dbReference type="ARBA" id="ARBA00008757"/>
    </source>
</evidence>
<evidence type="ECO:0000256" key="3">
    <source>
        <dbReference type="ARBA" id="ARBA00012110"/>
    </source>
</evidence>
<evidence type="ECO:0000259" key="18">
    <source>
        <dbReference type="PROSITE" id="PS51481"/>
    </source>
</evidence>
<dbReference type="InterPro" id="IPR004006">
    <property type="entry name" value="DhaK_dom"/>
</dbReference>
<dbReference type="Gene3D" id="3.30.1180.20">
    <property type="entry name" value="Dihydroxyacetone kinase, domain 2"/>
    <property type="match status" value="1"/>
</dbReference>
<comment type="function">
    <text evidence="12">Catalyzes both the phosphorylation of dihydroxyacetone and of glyceraldehyde, and the splitting of ribonucleoside diphosphate-X compounds among which FAD is the best substrate. Represses IFIH1-mediated cellular antiviral response.</text>
</comment>
<dbReference type="KEGG" id="ccoa:108782426"/>
<dbReference type="InterPro" id="IPR036117">
    <property type="entry name" value="DhaL_dom_sf"/>
</dbReference>
<dbReference type="FunFam" id="1.25.40.340:FF:000002">
    <property type="entry name" value="Dihydroxyacetone kinase, L subunit"/>
    <property type="match status" value="1"/>
</dbReference>
<dbReference type="SMART" id="SM01120">
    <property type="entry name" value="Dak2"/>
    <property type="match status" value="1"/>
</dbReference>
<evidence type="ECO:0000256" key="16">
    <source>
        <dbReference type="ARBA" id="ARBA00048898"/>
    </source>
</evidence>
<comment type="catalytic activity">
    <reaction evidence="15">
        <text>FAD = riboflavin cyclic-4',5'-phosphate + AMP + H(+)</text>
        <dbReference type="Rhea" id="RHEA:13729"/>
        <dbReference type="ChEBI" id="CHEBI:15378"/>
        <dbReference type="ChEBI" id="CHEBI:57692"/>
        <dbReference type="ChEBI" id="CHEBI:76202"/>
        <dbReference type="ChEBI" id="CHEBI:456215"/>
        <dbReference type="EC" id="4.6.1.15"/>
    </reaction>
</comment>
<organism evidence="19 20">
    <name type="scientific">Cyphomyrmex costatus</name>
    <dbReference type="NCBI Taxonomy" id="456900"/>
    <lineage>
        <taxon>Eukaryota</taxon>
        <taxon>Metazoa</taxon>
        <taxon>Ecdysozoa</taxon>
        <taxon>Arthropoda</taxon>
        <taxon>Hexapoda</taxon>
        <taxon>Insecta</taxon>
        <taxon>Pterygota</taxon>
        <taxon>Neoptera</taxon>
        <taxon>Endopterygota</taxon>
        <taxon>Hymenoptera</taxon>
        <taxon>Apocrita</taxon>
        <taxon>Aculeata</taxon>
        <taxon>Formicoidea</taxon>
        <taxon>Formicidae</taxon>
        <taxon>Myrmicinae</taxon>
        <taxon>Cyphomyrmex</taxon>
    </lineage>
</organism>
<comment type="similarity">
    <text evidence="1">Belongs to the dihydroxyacetone kinase (DAK) family.</text>
</comment>
<dbReference type="AlphaFoldDB" id="A0A151INV0"/>
<evidence type="ECO:0000256" key="8">
    <source>
        <dbReference type="ARBA" id="ARBA00022777"/>
    </source>
</evidence>
<evidence type="ECO:0000256" key="7">
    <source>
        <dbReference type="ARBA" id="ARBA00022741"/>
    </source>
</evidence>
<dbReference type="InterPro" id="IPR004007">
    <property type="entry name" value="DhaL_dom"/>
</dbReference>
<proteinExistence type="inferred from homology"/>
<dbReference type="PANTHER" id="PTHR28629">
    <property type="entry name" value="TRIOKINASE/FMN CYCLASE"/>
    <property type="match status" value="1"/>
</dbReference>
<comment type="catalytic activity">
    <reaction evidence="16">
        <text>dihydroxyacetone + ATP = dihydroxyacetone phosphate + ADP + H(+)</text>
        <dbReference type="Rhea" id="RHEA:15773"/>
        <dbReference type="ChEBI" id="CHEBI:15378"/>
        <dbReference type="ChEBI" id="CHEBI:16016"/>
        <dbReference type="ChEBI" id="CHEBI:30616"/>
        <dbReference type="ChEBI" id="CHEBI:57642"/>
        <dbReference type="ChEBI" id="CHEBI:456216"/>
        <dbReference type="EC" id="2.7.1.29"/>
    </reaction>
</comment>
<comment type="catalytic activity">
    <reaction evidence="14">
        <text>D-glyceraldehyde + ATP = D-glyceraldehyde 3-phosphate + ADP + H(+)</text>
        <dbReference type="Rhea" id="RHEA:13941"/>
        <dbReference type="ChEBI" id="CHEBI:15378"/>
        <dbReference type="ChEBI" id="CHEBI:17378"/>
        <dbReference type="ChEBI" id="CHEBI:30616"/>
        <dbReference type="ChEBI" id="CHEBI:59776"/>
        <dbReference type="ChEBI" id="CHEBI:456216"/>
        <dbReference type="EC" id="2.7.1.28"/>
    </reaction>
</comment>
<dbReference type="SUPFAM" id="SSF101473">
    <property type="entry name" value="DhaL-like"/>
    <property type="match status" value="1"/>
</dbReference>
<dbReference type="FunFam" id="3.30.1180.20:FF:000001">
    <property type="entry name" value="Dihydroxyacetone kinase 1"/>
    <property type="match status" value="1"/>
</dbReference>
<evidence type="ECO:0000256" key="9">
    <source>
        <dbReference type="ARBA" id="ARBA00022840"/>
    </source>
</evidence>
<dbReference type="FunFam" id="3.40.50.10440:FF:000001">
    <property type="entry name" value="Dihydroxyacetone kinase, DhaK subunit"/>
    <property type="match status" value="1"/>
</dbReference>
<evidence type="ECO:0000256" key="4">
    <source>
        <dbReference type="ARBA" id="ARBA00012578"/>
    </source>
</evidence>
<protein>
    <recommendedName>
        <fullName evidence="5">Triokinase/FMN cyclase</fullName>
        <ecNumber evidence="3">2.7.1.28</ecNumber>
        <ecNumber evidence="2">2.7.1.29</ecNumber>
        <ecNumber evidence="4">4.6.1.15</ecNumber>
    </recommendedName>
    <alternativeName>
        <fullName evidence="11">Bifunctional ATP-dependent dihydroxyacetone kinase/FAD-AMP lyase (cyclizing)</fullName>
    </alternativeName>
</protein>
<keyword evidence="20" id="KW-1185">Reference proteome</keyword>
<keyword evidence="10" id="KW-0170">Cobalt</keyword>
<dbReference type="EC" id="2.7.1.29" evidence="2"/>
<evidence type="ECO:0000256" key="10">
    <source>
        <dbReference type="ARBA" id="ARBA00023285"/>
    </source>
</evidence>
<evidence type="ECO:0000259" key="17">
    <source>
        <dbReference type="PROSITE" id="PS51480"/>
    </source>
</evidence>
<name>A0A151INV0_9HYME</name>
<feature type="domain" description="DhaL" evidence="17">
    <location>
        <begin position="377"/>
        <end position="578"/>
    </location>
</feature>
<dbReference type="Gene3D" id="3.40.50.10440">
    <property type="entry name" value="Dihydroxyacetone kinase, domain 1"/>
    <property type="match status" value="1"/>
</dbReference>
<keyword evidence="19" id="KW-0456">Lyase</keyword>
<evidence type="ECO:0000313" key="19">
    <source>
        <dbReference type="EMBL" id="KYN07115.1"/>
    </source>
</evidence>
<dbReference type="Pfam" id="PF02734">
    <property type="entry name" value="Dak2"/>
    <property type="match status" value="1"/>
</dbReference>
<evidence type="ECO:0000256" key="13">
    <source>
        <dbReference type="ARBA" id="ARBA00046681"/>
    </source>
</evidence>
<dbReference type="EMBL" id="KQ976914">
    <property type="protein sequence ID" value="KYN07115.1"/>
    <property type="molecule type" value="Genomic_DNA"/>
</dbReference>
<evidence type="ECO:0000256" key="15">
    <source>
        <dbReference type="ARBA" id="ARBA00048526"/>
    </source>
</evidence>
<reference evidence="19 20" key="1">
    <citation type="submission" date="2016-03" db="EMBL/GenBank/DDBJ databases">
        <title>Cyphomyrmex costatus WGS genome.</title>
        <authorList>
            <person name="Nygaard S."/>
            <person name="Hu H."/>
            <person name="Boomsma J."/>
            <person name="Zhang G."/>
        </authorList>
    </citation>
    <scope>NUCLEOTIDE SEQUENCE [LARGE SCALE GENOMIC DNA]</scope>
    <source>
        <strain evidence="19">MS0001</strain>
        <tissue evidence="19">Whole body</tissue>
    </source>
</reference>
<evidence type="ECO:0000256" key="12">
    <source>
        <dbReference type="ARBA" id="ARBA00045490"/>
    </source>
</evidence>
<evidence type="ECO:0000256" key="11">
    <source>
        <dbReference type="ARBA" id="ARBA00032426"/>
    </source>
</evidence>
<evidence type="ECO:0000256" key="2">
    <source>
        <dbReference type="ARBA" id="ARBA00012107"/>
    </source>
</evidence>
<dbReference type="Gene3D" id="1.25.40.340">
    <property type="match status" value="1"/>
</dbReference>
<dbReference type="EC" id="2.7.1.28" evidence="3"/>
<comment type="subunit">
    <text evidence="13">Homodimer. Interacts with IFIH1 (via the CARD domains), the interaction is inhibited by viral infection.</text>
</comment>